<protein>
    <submittedName>
        <fullName evidence="3">Uncharacterized protein</fullName>
    </submittedName>
</protein>
<accession>A0AAD5PKQ4</accession>
<keyword evidence="4" id="KW-1185">Reference proteome</keyword>
<gene>
    <name evidence="3" type="ORF">GHT06_007543</name>
</gene>
<dbReference type="PANTHER" id="PTHR47331">
    <property type="entry name" value="PHD-TYPE DOMAIN-CONTAINING PROTEIN"/>
    <property type="match status" value="1"/>
</dbReference>
<organism evidence="3 4">
    <name type="scientific">Daphnia sinensis</name>
    <dbReference type="NCBI Taxonomy" id="1820382"/>
    <lineage>
        <taxon>Eukaryota</taxon>
        <taxon>Metazoa</taxon>
        <taxon>Ecdysozoa</taxon>
        <taxon>Arthropoda</taxon>
        <taxon>Crustacea</taxon>
        <taxon>Branchiopoda</taxon>
        <taxon>Diplostraca</taxon>
        <taxon>Cladocera</taxon>
        <taxon>Anomopoda</taxon>
        <taxon>Daphniidae</taxon>
        <taxon>Daphnia</taxon>
        <taxon>Daphnia similis group</taxon>
    </lineage>
</organism>
<feature type="region of interest" description="Disordered" evidence="2">
    <location>
        <begin position="251"/>
        <end position="276"/>
    </location>
</feature>
<comment type="caution">
    <text evidence="3">The sequence shown here is derived from an EMBL/GenBank/DDBJ whole genome shotgun (WGS) entry which is preliminary data.</text>
</comment>
<evidence type="ECO:0000256" key="2">
    <source>
        <dbReference type="SAM" id="MobiDB-lite"/>
    </source>
</evidence>
<name>A0AAD5PKQ4_9CRUS</name>
<proteinExistence type="predicted"/>
<feature type="region of interest" description="Disordered" evidence="2">
    <location>
        <begin position="576"/>
        <end position="613"/>
    </location>
</feature>
<dbReference type="InterPro" id="IPR005312">
    <property type="entry name" value="DUF1759"/>
</dbReference>
<feature type="region of interest" description="Disordered" evidence="2">
    <location>
        <begin position="322"/>
        <end position="341"/>
    </location>
</feature>
<dbReference type="Pfam" id="PF03564">
    <property type="entry name" value="DUF1759"/>
    <property type="match status" value="1"/>
</dbReference>
<sequence length="678" mass="78112">MANDAFPLEAIQEEEQEEELEEWQRTNDPVQLKQHRTQAKRIHTMALNQALLAVRRLEDVGTIEIERRSLVHAYDIVERIHRRYVEVCKFDGADLDRETSWGIDVSIKHSKALTDMHNYMDSLQARARSVAEKETQLRIQEEKAEALQQAEEEERRKQFEIGKMQFEIARKEEEKRVEAARKERQLQMELEKQRYTSSLLRKQLADELADAEETDEVETPGFDKTDVWKTSNVPFQPPAMPFPEFRMPYRPATSTQPCSQYGPAASQQPARPPSYPTNTMSSLPDHNRFTQQTFPSQRSVPDPQPTVYSPDAWIFVNRHDAPPTFRSSSRPPKAEPPKFDGNPINWPMFIQSFKVQIHDTCFSDAERQHHLRASLTTEIQKNLGEVLLNPGLYSFALKELHRKFGNPRIVSTACSSSLLKLPSFKDSDYESLKQFSSTLRSVVATLQLGGYGLELHSSTPLAQLVGKLPPNLRSKWAEVSYRIQDRLPTILDLDTWLDDVTMAEYFVRVGVNPTPQPGNHPKTRENVHKSSNEKPKKSTTSPMVFSTTVNIASCPHCDGAHRLYLCEKVWIAGSRKPNLNDNQRARKRIGTSRRESNLKNRNVPRPRPNRTHDKGVLQNIVVGQKQFFRHPELLLRSRLENQERKRRSKEACQGLASSSWIESSRPKLRGRERVDRFV</sequence>
<dbReference type="EMBL" id="WJBH02000294">
    <property type="protein sequence ID" value="KAI9549572.1"/>
    <property type="molecule type" value="Genomic_DNA"/>
</dbReference>
<evidence type="ECO:0000256" key="1">
    <source>
        <dbReference type="SAM" id="Coils"/>
    </source>
</evidence>
<feature type="region of interest" description="Disordered" evidence="2">
    <location>
        <begin position="512"/>
        <end position="541"/>
    </location>
</feature>
<keyword evidence="1" id="KW-0175">Coiled coil</keyword>
<reference evidence="3" key="1">
    <citation type="submission" date="2022-05" db="EMBL/GenBank/DDBJ databases">
        <title>A multi-omics perspective on studying reproductive biology in Daphnia sinensis.</title>
        <authorList>
            <person name="Jia J."/>
        </authorList>
    </citation>
    <scope>NUCLEOTIDE SEQUENCE</scope>
    <source>
        <strain evidence="3">WSL</strain>
    </source>
</reference>
<feature type="coiled-coil region" evidence="1">
    <location>
        <begin position="130"/>
        <end position="190"/>
    </location>
</feature>
<feature type="compositionally biased region" description="Basic and acidic residues" evidence="2">
    <location>
        <begin position="522"/>
        <end position="536"/>
    </location>
</feature>
<dbReference type="Proteomes" id="UP000820818">
    <property type="component" value="Unassembled WGS sequence"/>
</dbReference>
<evidence type="ECO:0000313" key="4">
    <source>
        <dbReference type="Proteomes" id="UP000820818"/>
    </source>
</evidence>
<feature type="region of interest" description="Disordered" evidence="2">
    <location>
        <begin position="210"/>
        <end position="230"/>
    </location>
</feature>
<evidence type="ECO:0000313" key="3">
    <source>
        <dbReference type="EMBL" id="KAI9549572.1"/>
    </source>
</evidence>
<dbReference type="AlphaFoldDB" id="A0AAD5PKQ4"/>